<keyword evidence="7" id="KW-1185">Reference proteome</keyword>
<evidence type="ECO:0000256" key="3">
    <source>
        <dbReference type="SAM" id="MobiDB-lite"/>
    </source>
</evidence>
<evidence type="ECO:0000256" key="4">
    <source>
        <dbReference type="SAM" id="Phobius"/>
    </source>
</evidence>
<evidence type="ECO:0000313" key="6">
    <source>
        <dbReference type="EMBL" id="OXB53139.1"/>
    </source>
</evidence>
<reference evidence="6 7" key="1">
    <citation type="submission" date="2016-07" db="EMBL/GenBank/DDBJ databases">
        <title>Disparate Historic Effective Population Sizes Predicted by Modern Levels of Genome Diversity for the Scaled Quail (Callipepla squamata) and the Northern Bobwhite (Colinus virginianus): Inferences from First and Second Generation Draft Genome Assemblies for Sympatric New World Quail.</title>
        <authorList>
            <person name="Oldeschulte D.L."/>
            <person name="Halley Y.A."/>
            <person name="Bhattarai E.K."/>
            <person name="Brashear W.A."/>
            <person name="Hill J."/>
            <person name="Metz R.P."/>
            <person name="Johnson C.D."/>
            <person name="Rollins D."/>
            <person name="Peterson M.J."/>
            <person name="Bickhart D.M."/>
            <person name="Decker J.E."/>
            <person name="Seabury C.M."/>
        </authorList>
    </citation>
    <scope>NUCLEOTIDE SEQUENCE [LARGE SCALE GENOMIC DNA]</scope>
    <source>
        <strain evidence="6 7">Texas</strain>
        <tissue evidence="6">Leg muscle</tissue>
    </source>
</reference>
<feature type="transmembrane region" description="Helical" evidence="4">
    <location>
        <begin position="73"/>
        <end position="95"/>
    </location>
</feature>
<dbReference type="PANTHER" id="PTHR46746">
    <property type="entry name" value="KILLER CELL LECTIN-LIKE RECEPTOR SUBFAMILY F MEMBER 2"/>
    <property type="match status" value="1"/>
</dbReference>
<dbReference type="InterPro" id="IPR016187">
    <property type="entry name" value="CTDL_fold"/>
</dbReference>
<dbReference type="AlphaFoldDB" id="A0A226MDM6"/>
<accession>A0A226MDM6</accession>
<dbReference type="PANTHER" id="PTHR46746:SF9">
    <property type="entry name" value="CD209 ANTIGEN-LIKE PROTEIN C-LIKE"/>
    <property type="match status" value="1"/>
</dbReference>
<dbReference type="EMBL" id="MCFN01001410">
    <property type="protein sequence ID" value="OXB53139.1"/>
    <property type="molecule type" value="Genomic_DNA"/>
</dbReference>
<evidence type="ECO:0000256" key="1">
    <source>
        <dbReference type="ARBA" id="ARBA00022734"/>
    </source>
</evidence>
<protein>
    <recommendedName>
        <fullName evidence="5">C-type lectin domain-containing protein</fullName>
    </recommendedName>
</protein>
<dbReference type="Pfam" id="PF00059">
    <property type="entry name" value="Lectin_C"/>
    <property type="match status" value="1"/>
</dbReference>
<dbReference type="InterPro" id="IPR001304">
    <property type="entry name" value="C-type_lectin-like"/>
</dbReference>
<dbReference type="OrthoDB" id="6133475at2759"/>
<feature type="region of interest" description="Disordered" evidence="3">
    <location>
        <begin position="1"/>
        <end position="65"/>
    </location>
</feature>
<dbReference type="STRING" id="9009.A0A226MDM6"/>
<keyword evidence="4" id="KW-1133">Transmembrane helix</keyword>
<feature type="compositionally biased region" description="Acidic residues" evidence="3">
    <location>
        <begin position="1"/>
        <end position="13"/>
    </location>
</feature>
<dbReference type="Proteomes" id="UP000198323">
    <property type="component" value="Unassembled WGS sequence"/>
</dbReference>
<dbReference type="Gene3D" id="3.10.100.10">
    <property type="entry name" value="Mannose-Binding Protein A, subunit A"/>
    <property type="match status" value="1"/>
</dbReference>
<feature type="domain" description="C-type lectin" evidence="5">
    <location>
        <begin position="166"/>
        <end position="276"/>
    </location>
</feature>
<feature type="non-terminal residue" evidence="6">
    <location>
        <position position="1"/>
    </location>
</feature>
<dbReference type="PROSITE" id="PS50041">
    <property type="entry name" value="C_TYPE_LECTIN_2"/>
    <property type="match status" value="1"/>
</dbReference>
<dbReference type="InterPro" id="IPR051379">
    <property type="entry name" value="C-type_Lectin_Receptor_IMM"/>
</dbReference>
<keyword evidence="1" id="KW-0430">Lectin</keyword>
<feature type="compositionally biased region" description="Polar residues" evidence="3">
    <location>
        <begin position="27"/>
        <end position="38"/>
    </location>
</feature>
<evidence type="ECO:0000256" key="2">
    <source>
        <dbReference type="ARBA" id="ARBA00023157"/>
    </source>
</evidence>
<organism evidence="6 7">
    <name type="scientific">Callipepla squamata</name>
    <name type="common">Scaled quail</name>
    <dbReference type="NCBI Taxonomy" id="9009"/>
    <lineage>
        <taxon>Eukaryota</taxon>
        <taxon>Metazoa</taxon>
        <taxon>Chordata</taxon>
        <taxon>Craniata</taxon>
        <taxon>Vertebrata</taxon>
        <taxon>Euteleostomi</taxon>
        <taxon>Archelosauria</taxon>
        <taxon>Archosauria</taxon>
        <taxon>Dinosauria</taxon>
        <taxon>Saurischia</taxon>
        <taxon>Theropoda</taxon>
        <taxon>Coelurosauria</taxon>
        <taxon>Aves</taxon>
        <taxon>Neognathae</taxon>
        <taxon>Galloanserae</taxon>
        <taxon>Galliformes</taxon>
        <taxon>Odontophoridae</taxon>
        <taxon>Callipepla</taxon>
    </lineage>
</organism>
<dbReference type="SMART" id="SM00034">
    <property type="entry name" value="CLECT"/>
    <property type="match status" value="1"/>
</dbReference>
<name>A0A226MDM6_CALSU</name>
<proteinExistence type="predicted"/>
<keyword evidence="4" id="KW-0812">Transmembrane</keyword>
<gene>
    <name evidence="6" type="ORF">ASZ78_012760</name>
</gene>
<dbReference type="InterPro" id="IPR016186">
    <property type="entry name" value="C-type_lectin-like/link_sf"/>
</dbReference>
<sequence length="284" mass="31651">SPDSFADEDDYDDVSVSGSDRGYEPPASNNDLQSQKSKGGTGVYILAGKPPSSNPSPRGNPKPSGGCRQPSVAVLYVLVALSFVAWVVLLTLAVVKHMEIVAELELLKSNYSESQINMLQELSDSHREQARLRSGMRSYYRELQDITVLICKVVPEKKCLAGWKLFERSCYSFSTERVNWWDAKETCSDQGAHLVIVSSDQEQGFLKNSINSSNTYWLGVTDQLQEGTWLWTNGDTVSTRYESHTGHPSALEKHPEKSGTEVNLSCQDRGVEVIWHQAKGKKWC</sequence>
<dbReference type="GO" id="GO:0030246">
    <property type="term" value="F:carbohydrate binding"/>
    <property type="evidence" value="ECO:0007669"/>
    <property type="project" value="UniProtKB-KW"/>
</dbReference>
<evidence type="ECO:0000259" key="5">
    <source>
        <dbReference type="PROSITE" id="PS50041"/>
    </source>
</evidence>
<keyword evidence="2" id="KW-1015">Disulfide bond</keyword>
<dbReference type="SUPFAM" id="SSF56436">
    <property type="entry name" value="C-type lectin-like"/>
    <property type="match status" value="1"/>
</dbReference>
<keyword evidence="4" id="KW-0472">Membrane</keyword>
<comment type="caution">
    <text evidence="6">The sequence shown here is derived from an EMBL/GenBank/DDBJ whole genome shotgun (WGS) entry which is preliminary data.</text>
</comment>
<evidence type="ECO:0000313" key="7">
    <source>
        <dbReference type="Proteomes" id="UP000198323"/>
    </source>
</evidence>